<protein>
    <recommendedName>
        <fullName evidence="1">Phage terminase large subunit N-terminal domain-containing protein</fullName>
    </recommendedName>
</protein>
<feature type="domain" description="Phage terminase large subunit N-terminal" evidence="1">
    <location>
        <begin position="22"/>
        <end position="200"/>
    </location>
</feature>
<dbReference type="EMBL" id="VUMU01000002">
    <property type="protein sequence ID" value="MST57281.1"/>
    <property type="molecule type" value="Genomic_DNA"/>
</dbReference>
<dbReference type="InterPro" id="IPR035412">
    <property type="entry name" value="Terminase_L_N"/>
</dbReference>
<gene>
    <name evidence="2" type="ORF">FYJ59_03300</name>
</gene>
<evidence type="ECO:0000313" key="3">
    <source>
        <dbReference type="Proteomes" id="UP000476055"/>
    </source>
</evidence>
<dbReference type="AlphaFoldDB" id="A0A6L5YGA2"/>
<name>A0A6L5YGA2_9FIRM</name>
<dbReference type="Pfam" id="PF04466">
    <property type="entry name" value="Terminase_3"/>
    <property type="match status" value="1"/>
</dbReference>
<dbReference type="Proteomes" id="UP000476055">
    <property type="component" value="Unassembled WGS sequence"/>
</dbReference>
<dbReference type="Gene3D" id="3.30.420.280">
    <property type="match status" value="1"/>
</dbReference>
<evidence type="ECO:0000259" key="1">
    <source>
        <dbReference type="Pfam" id="PF04466"/>
    </source>
</evidence>
<dbReference type="RefSeq" id="WP_154495248.1">
    <property type="nucleotide sequence ID" value="NZ_VUMU01000002.1"/>
</dbReference>
<accession>A0A6L5YGA2</accession>
<reference evidence="2 3" key="1">
    <citation type="submission" date="2019-08" db="EMBL/GenBank/DDBJ databases">
        <title>In-depth cultivation of the pig gut microbiome towards novel bacterial diversity and tailored functional studies.</title>
        <authorList>
            <person name="Wylensek D."/>
            <person name="Hitch T.C.A."/>
            <person name="Clavel T."/>
        </authorList>
    </citation>
    <scope>NUCLEOTIDE SEQUENCE [LARGE SCALE GENOMIC DNA]</scope>
    <source>
        <strain evidence="2 3">WCA3-601-WT-6H</strain>
    </source>
</reference>
<proteinExistence type="predicted"/>
<comment type="caution">
    <text evidence="2">The sequence shown here is derived from an EMBL/GenBank/DDBJ whole genome shotgun (WGS) entry which is preliminary data.</text>
</comment>
<keyword evidence="3" id="KW-1185">Reference proteome</keyword>
<dbReference type="Gene3D" id="3.40.50.300">
    <property type="entry name" value="P-loop containing nucleotide triphosphate hydrolases"/>
    <property type="match status" value="1"/>
</dbReference>
<evidence type="ECO:0000313" key="2">
    <source>
        <dbReference type="EMBL" id="MST57281.1"/>
    </source>
</evidence>
<dbReference type="InterPro" id="IPR027417">
    <property type="entry name" value="P-loop_NTPase"/>
</dbReference>
<organism evidence="2 3">
    <name type="scientific">Waltera intestinalis</name>
    <dbReference type="NCBI Taxonomy" id="2606635"/>
    <lineage>
        <taxon>Bacteria</taxon>
        <taxon>Bacillati</taxon>
        <taxon>Bacillota</taxon>
        <taxon>Clostridia</taxon>
        <taxon>Lachnospirales</taxon>
        <taxon>Lachnospiraceae</taxon>
        <taxon>Waltera</taxon>
    </lineage>
</organism>
<sequence length="480" mass="56099">MEIVLDRPNKKQEMFLKDRHKHVAFGGARGGGKSWGIRTKAILLCEKHAGITAMIVRKTYPELIANHVKPLKGILMVGTPKAAAYYNESQKEMRFPNGSQILFRYCDTDKDLDRYQGTEVDVLFIDEATQFSEYQLKVLVACVRGVNSFPKRIYYTCNPSGQGMGYIKRLFIDRKFKAGEDPEDYSFIQSLVTDNKALLKAQPDYLKQLEALPPKLKEAWLNGRWDVFEGMYFEEFRDTPDPQACYDAGISIEDAQLEHRWTHVIEPFEIPAGWKIYRSYDWGYGKPFSVGWWAVDYDGCAYRILELYGCTQTPNEGVHWSNKQQMDKIQEIEREHRWLKGKTIQGVADPSIWDGSHGISCAEEADKHGIWFEKGINDRIAGWMQVHERLKFDEDGKAMMYFFSNCKAIIRCMPLMMYDKYKVEDLDTTLEDHCLDECRYFCMMRPIAPRMIKENTIPEYDPLNQYKKNERYDRAIYRRT</sequence>